<dbReference type="EMBL" id="KQ981208">
    <property type="protein sequence ID" value="KYN44894.1"/>
    <property type="molecule type" value="Genomic_DNA"/>
</dbReference>
<dbReference type="Pfam" id="PF13855">
    <property type="entry name" value="LRR_8"/>
    <property type="match status" value="2"/>
</dbReference>
<dbReference type="SMART" id="SM00369">
    <property type="entry name" value="LRR_TYP"/>
    <property type="match status" value="5"/>
</dbReference>
<dbReference type="InterPro" id="IPR050541">
    <property type="entry name" value="LRR_TM_domain-containing"/>
</dbReference>
<keyword evidence="7" id="KW-1185">Reference proteome</keyword>
<proteinExistence type="predicted"/>
<dbReference type="PANTHER" id="PTHR24369">
    <property type="entry name" value="ANTIGEN BSP, PUTATIVE-RELATED"/>
    <property type="match status" value="1"/>
</dbReference>
<evidence type="ECO:0000313" key="6">
    <source>
        <dbReference type="EMBL" id="KYN44894.1"/>
    </source>
</evidence>
<protein>
    <submittedName>
        <fullName evidence="6">Leucine-rich repeat neuronal protein 2</fullName>
    </submittedName>
</protein>
<name>A0A195FYI4_9HYME</name>
<dbReference type="Gene3D" id="3.80.10.10">
    <property type="entry name" value="Ribonuclease Inhibitor"/>
    <property type="match status" value="3"/>
</dbReference>
<dbReference type="InterPro" id="IPR032675">
    <property type="entry name" value="LRR_dom_sf"/>
</dbReference>
<dbReference type="GO" id="GO:0005886">
    <property type="term" value="C:plasma membrane"/>
    <property type="evidence" value="ECO:0007669"/>
    <property type="project" value="TreeGrafter"/>
</dbReference>
<keyword evidence="2 5" id="KW-0732">Signal</keyword>
<evidence type="ECO:0000256" key="1">
    <source>
        <dbReference type="ARBA" id="ARBA00022614"/>
    </source>
</evidence>
<keyword evidence="4" id="KW-0472">Membrane</keyword>
<keyword evidence="4" id="KW-0812">Transmembrane</keyword>
<reference evidence="6 7" key="1">
    <citation type="submission" date="2016-03" db="EMBL/GenBank/DDBJ databases">
        <title>Trachymyrmex septentrionalis WGS genome.</title>
        <authorList>
            <person name="Nygaard S."/>
            <person name="Hu H."/>
            <person name="Boomsma J."/>
            <person name="Zhang G."/>
        </authorList>
    </citation>
    <scope>NUCLEOTIDE SEQUENCE [LARGE SCALE GENOMIC DNA]</scope>
    <source>
        <strain evidence="6">Tsep2-gDNA-1</strain>
        <tissue evidence="6">Whole body</tissue>
    </source>
</reference>
<evidence type="ECO:0000256" key="4">
    <source>
        <dbReference type="SAM" id="Phobius"/>
    </source>
</evidence>
<evidence type="ECO:0000313" key="7">
    <source>
        <dbReference type="Proteomes" id="UP000078541"/>
    </source>
</evidence>
<gene>
    <name evidence="6" type="ORF">ALC56_00890</name>
</gene>
<dbReference type="AlphaFoldDB" id="A0A195FYI4"/>
<organism evidence="6 7">
    <name type="scientific">Trachymyrmex septentrionalis</name>
    <dbReference type="NCBI Taxonomy" id="34720"/>
    <lineage>
        <taxon>Eukaryota</taxon>
        <taxon>Metazoa</taxon>
        <taxon>Ecdysozoa</taxon>
        <taxon>Arthropoda</taxon>
        <taxon>Hexapoda</taxon>
        <taxon>Insecta</taxon>
        <taxon>Pterygota</taxon>
        <taxon>Neoptera</taxon>
        <taxon>Endopterygota</taxon>
        <taxon>Hymenoptera</taxon>
        <taxon>Apocrita</taxon>
        <taxon>Aculeata</taxon>
        <taxon>Formicoidea</taxon>
        <taxon>Formicidae</taxon>
        <taxon>Myrmicinae</taxon>
        <taxon>Trachymyrmex</taxon>
    </lineage>
</organism>
<feature type="signal peptide" evidence="5">
    <location>
        <begin position="1"/>
        <end position="24"/>
    </location>
</feature>
<keyword evidence="3" id="KW-0677">Repeat</keyword>
<evidence type="ECO:0000256" key="3">
    <source>
        <dbReference type="ARBA" id="ARBA00022737"/>
    </source>
</evidence>
<dbReference type="InterPro" id="IPR003591">
    <property type="entry name" value="Leu-rich_rpt_typical-subtyp"/>
</dbReference>
<evidence type="ECO:0000256" key="5">
    <source>
        <dbReference type="SAM" id="SignalP"/>
    </source>
</evidence>
<feature type="chain" id="PRO_5008271690" evidence="5">
    <location>
        <begin position="25"/>
        <end position="509"/>
    </location>
</feature>
<accession>A0A195FYI4</accession>
<dbReference type="Proteomes" id="UP000078541">
    <property type="component" value="Unassembled WGS sequence"/>
</dbReference>
<evidence type="ECO:0000256" key="2">
    <source>
        <dbReference type="ARBA" id="ARBA00022729"/>
    </source>
</evidence>
<dbReference type="InterPro" id="IPR001611">
    <property type="entry name" value="Leu-rich_rpt"/>
</dbReference>
<dbReference type="PANTHER" id="PTHR24369:SF210">
    <property type="entry name" value="CHAOPTIN-RELATED"/>
    <property type="match status" value="1"/>
</dbReference>
<keyword evidence="4" id="KW-1133">Transmembrane helix</keyword>
<dbReference type="PRINTS" id="PR00019">
    <property type="entry name" value="LEURICHRPT"/>
</dbReference>
<feature type="transmembrane region" description="Helical" evidence="4">
    <location>
        <begin position="456"/>
        <end position="480"/>
    </location>
</feature>
<keyword evidence="1" id="KW-0433">Leucine-rich repeat</keyword>
<dbReference type="STRING" id="34720.A0A195FYI4"/>
<dbReference type="SUPFAM" id="SSF52058">
    <property type="entry name" value="L domain-like"/>
    <property type="match status" value="1"/>
</dbReference>
<sequence length="509" mass="57563">MMDLRLLVPVLVIILLAKCENSIAENATADSSTIKADHAEPITTITSICTVCSCADNYVDCSNRNLETHFEKERWLNITVKVISLECNRLVHVTPFPRIVVERLILRRNRIARIDNHAFKELVNLTELDLSDNQLTSQMLQPHIFEGTFSPEAYEPLSNLQILNLGNNVLHWLHQSLFEHIADLKVLNLSGNPFGVFDYRTSIAISSLSYLEELDISYCELRELPNHQFHNAKYLKKLNLTSNQLTVLPKSLEEARTLEYLSLDGNPIRAIDRTNAFPNLKMLRELSLRGMLNLTVIGNGGLSALTGLESLYIQNCRKLGRIEEYAIAFTTTEGTMWPPLKKLNMASNALRYLPMLLVGRWDKLEELRLTGNQWNCDCDNQYLPSSRLSCVQRLTAYFSQIGTVLPEYGETLMGDNEVDELTCSAPPEHAGKKLASLADRHLRCLDLYNARPEKDAAVLIGILIGLLIAVPICMAFFVFWRRGFFFCGSQGPGSFSRAFYKRASNDDDI</sequence>